<dbReference type="Pfam" id="PF04011">
    <property type="entry name" value="LemA"/>
    <property type="match status" value="1"/>
</dbReference>
<comment type="similarity">
    <text evidence="2">Belongs to the LemA family.</text>
</comment>
<dbReference type="InterPro" id="IPR007156">
    <property type="entry name" value="MamQ_LemA"/>
</dbReference>
<dbReference type="InterPro" id="IPR023353">
    <property type="entry name" value="LemA-like_dom_sf"/>
</dbReference>
<comment type="subcellular location">
    <subcellularLocation>
        <location evidence="1">Membrane</location>
        <topology evidence="1">Single-pass membrane protein</topology>
    </subcellularLocation>
</comment>
<keyword evidence="4" id="KW-1133">Transmembrane helix</keyword>
<dbReference type="SUPFAM" id="SSF140478">
    <property type="entry name" value="LemA-like"/>
    <property type="match status" value="1"/>
</dbReference>
<dbReference type="PANTHER" id="PTHR34478">
    <property type="entry name" value="PROTEIN LEMA"/>
    <property type="match status" value="1"/>
</dbReference>
<name>A0A1G6RY29_9GAMM</name>
<reference evidence="6 7" key="1">
    <citation type="submission" date="2016-10" db="EMBL/GenBank/DDBJ databases">
        <authorList>
            <person name="de Groot N.N."/>
        </authorList>
    </citation>
    <scope>NUCLEOTIDE SEQUENCE [LARGE SCALE GENOMIC DNA]</scope>
    <source>
        <strain evidence="6 7">DSM 16957</strain>
    </source>
</reference>
<dbReference type="Proteomes" id="UP000199603">
    <property type="component" value="Unassembled WGS sequence"/>
</dbReference>
<evidence type="ECO:0000256" key="5">
    <source>
        <dbReference type="ARBA" id="ARBA00023136"/>
    </source>
</evidence>
<dbReference type="RefSeq" id="WP_091237701.1">
    <property type="nucleotide sequence ID" value="NZ_FNAG01000001.1"/>
</dbReference>
<dbReference type="GO" id="GO:0016020">
    <property type="term" value="C:membrane"/>
    <property type="evidence" value="ECO:0007669"/>
    <property type="project" value="UniProtKB-SubCell"/>
</dbReference>
<dbReference type="AlphaFoldDB" id="A0A1G6RY29"/>
<proteinExistence type="inferred from homology"/>
<dbReference type="STRING" id="265719.SAMN04488509_101174"/>
<keyword evidence="3" id="KW-0812">Transmembrane</keyword>
<organism evidence="6 7">
    <name type="scientific">Aquimonas voraii</name>
    <dbReference type="NCBI Taxonomy" id="265719"/>
    <lineage>
        <taxon>Bacteria</taxon>
        <taxon>Pseudomonadati</taxon>
        <taxon>Pseudomonadota</taxon>
        <taxon>Gammaproteobacteria</taxon>
        <taxon>Lysobacterales</taxon>
        <taxon>Lysobacteraceae</taxon>
        <taxon>Aquimonas</taxon>
    </lineage>
</organism>
<keyword evidence="5" id="KW-0472">Membrane</keyword>
<dbReference type="OrthoDB" id="9804152at2"/>
<sequence length="187" mass="20615">MLWSLLLVLVLPALWALAAYNRLVRLRNQVRTAWADIDVQLVRRHDLVPQLVSVAQAAAEHERSTFALVSELRAQALGLQVSGGQGAAALGEVETRLQQALGQVFALGEAYPALRSSENFLALQKALSAIEEHLQYARRFYNGAVRDYNDATQKLPDTFVARLGGFASAEFFQAREGERAPAQVRLS</sequence>
<dbReference type="EMBL" id="FNAG01000001">
    <property type="protein sequence ID" value="SDD09488.1"/>
    <property type="molecule type" value="Genomic_DNA"/>
</dbReference>
<evidence type="ECO:0000256" key="1">
    <source>
        <dbReference type="ARBA" id="ARBA00004167"/>
    </source>
</evidence>
<evidence type="ECO:0000256" key="2">
    <source>
        <dbReference type="ARBA" id="ARBA00008854"/>
    </source>
</evidence>
<dbReference type="Gene3D" id="1.20.1440.20">
    <property type="entry name" value="LemA-like domain"/>
    <property type="match status" value="1"/>
</dbReference>
<evidence type="ECO:0000256" key="4">
    <source>
        <dbReference type="ARBA" id="ARBA00022989"/>
    </source>
</evidence>
<evidence type="ECO:0000313" key="6">
    <source>
        <dbReference type="EMBL" id="SDD09488.1"/>
    </source>
</evidence>
<evidence type="ECO:0000256" key="3">
    <source>
        <dbReference type="ARBA" id="ARBA00022692"/>
    </source>
</evidence>
<evidence type="ECO:0000313" key="7">
    <source>
        <dbReference type="Proteomes" id="UP000199603"/>
    </source>
</evidence>
<dbReference type="PANTHER" id="PTHR34478:SF1">
    <property type="entry name" value="PROTEIN LEMA"/>
    <property type="match status" value="1"/>
</dbReference>
<keyword evidence="7" id="KW-1185">Reference proteome</keyword>
<gene>
    <name evidence="6" type="ORF">SAMN04488509_101174</name>
</gene>
<accession>A0A1G6RY29</accession>
<protein>
    <submittedName>
        <fullName evidence="6">LemA protein</fullName>
    </submittedName>
</protein>